<feature type="region of interest" description="Disordered" evidence="1">
    <location>
        <begin position="58"/>
        <end position="78"/>
    </location>
</feature>
<proteinExistence type="predicted"/>
<dbReference type="SUPFAM" id="SSF51261">
    <property type="entry name" value="Duplicated hybrid motif"/>
    <property type="match status" value="1"/>
</dbReference>
<dbReference type="PANTHER" id="PTHR21666:SF285">
    <property type="entry name" value="M23 FAMILY METALLOPEPTIDASE"/>
    <property type="match status" value="1"/>
</dbReference>
<dbReference type="CDD" id="cd12797">
    <property type="entry name" value="M23_peptidase"/>
    <property type="match status" value="1"/>
</dbReference>
<dbReference type="InterPro" id="IPR016047">
    <property type="entry name" value="M23ase_b-sheet_dom"/>
</dbReference>
<protein>
    <recommendedName>
        <fullName evidence="2">M23ase beta-sheet core domain-containing protein</fullName>
    </recommendedName>
</protein>
<feature type="domain" description="M23ase beta-sheet core" evidence="2">
    <location>
        <begin position="110"/>
        <end position="167"/>
    </location>
</feature>
<dbReference type="EMBL" id="BAABHA010000007">
    <property type="protein sequence ID" value="GAA4383012.1"/>
    <property type="molecule type" value="Genomic_DNA"/>
</dbReference>
<reference evidence="4" key="1">
    <citation type="journal article" date="2019" name="Int. J. Syst. Evol. Microbiol.">
        <title>The Global Catalogue of Microorganisms (GCM) 10K type strain sequencing project: providing services to taxonomists for standard genome sequencing and annotation.</title>
        <authorList>
            <consortium name="The Broad Institute Genomics Platform"/>
            <consortium name="The Broad Institute Genome Sequencing Center for Infectious Disease"/>
            <person name="Wu L."/>
            <person name="Ma J."/>
        </authorList>
    </citation>
    <scope>NUCLEOTIDE SEQUENCE [LARGE SCALE GENOMIC DNA]</scope>
    <source>
        <strain evidence="4">JCM 17924</strain>
    </source>
</reference>
<evidence type="ECO:0000313" key="4">
    <source>
        <dbReference type="Proteomes" id="UP001500454"/>
    </source>
</evidence>
<sequence length="690" mass="76634">MRWPLPNGRCLVVTAFYLLPTPPRCTVLLNRSFKTWLLALPALLLLLSASLPPACSTNAPKAERPASAKPAAAQTTPPDSSLRGYFLFPIKPGKPNLLAASMGELRPNHFHGGLDIKTDGGVDRPVYASAEGYISRIKQSSFGYGNVLYITHPNGLTTVYAHLNHFKGPVAAELLKRQYEKQTYELELFFQPGQFPVTKGEIVALSGNTGGSAGPHLHWEVRDAKDNQLNPLRWGGFAEIQDHVPPTAVMVAVEPLSIDGRVQGRFEKRLFTPTGTPATGFTVADTIPASGTVGLLLQAFDRFDNAWNKNGLQRIDITVNGKPLFSHVIDGIGFPAESRQVNHHVDYEYMMSGGRTMEKLWVDEGNTLPIYRTGPSKGKLRVEPGQVYTVEMRLADSYGNTTPLRMVLRGVTADYWQTRSAAVARPTLRYDVLRNILRVTVDDTAKQAPNLTLLRDTRQLQLKPSYTDQSRSIYLYDLRAGLPDSLRFPGLKKAQRFDRQVAIPAGIEQLFANQFMSLTFSPRTVFDTLYLQTAYKDGLWTIQNARTPIQEALRVTLKPPVPVVDKARSAVYMVRGNAKIWQGNKWEGETISFATRIFGQYRILTDTIPPSARLISKGANGLVFKVGDNLSGLASYALTVNGQWRRLRFEHKNSTLFTERQDTLGPALRGPATLRITDQAGNEKVLQFTL</sequence>
<name>A0ABP8J102_9BACT</name>
<dbReference type="Proteomes" id="UP001500454">
    <property type="component" value="Unassembled WGS sequence"/>
</dbReference>
<evidence type="ECO:0000313" key="3">
    <source>
        <dbReference type="EMBL" id="GAA4383012.1"/>
    </source>
</evidence>
<dbReference type="InterPro" id="IPR011055">
    <property type="entry name" value="Dup_hybrid_motif"/>
</dbReference>
<evidence type="ECO:0000259" key="2">
    <source>
        <dbReference type="Pfam" id="PF01551"/>
    </source>
</evidence>
<dbReference type="PANTHER" id="PTHR21666">
    <property type="entry name" value="PEPTIDASE-RELATED"/>
    <property type="match status" value="1"/>
</dbReference>
<dbReference type="Pfam" id="PF01551">
    <property type="entry name" value="Peptidase_M23"/>
    <property type="match status" value="1"/>
</dbReference>
<dbReference type="InterPro" id="IPR050570">
    <property type="entry name" value="Cell_wall_metabolism_enzyme"/>
</dbReference>
<feature type="compositionally biased region" description="Low complexity" evidence="1">
    <location>
        <begin position="67"/>
        <end position="78"/>
    </location>
</feature>
<evidence type="ECO:0000256" key="1">
    <source>
        <dbReference type="SAM" id="MobiDB-lite"/>
    </source>
</evidence>
<gene>
    <name evidence="3" type="ORF">GCM10023186_23840</name>
</gene>
<dbReference type="RefSeq" id="WP_345224464.1">
    <property type="nucleotide sequence ID" value="NZ_BAABHA010000007.1"/>
</dbReference>
<comment type="caution">
    <text evidence="3">The sequence shown here is derived from an EMBL/GenBank/DDBJ whole genome shotgun (WGS) entry which is preliminary data.</text>
</comment>
<organism evidence="3 4">
    <name type="scientific">Hymenobacter koreensis</name>
    <dbReference type="NCBI Taxonomy" id="1084523"/>
    <lineage>
        <taxon>Bacteria</taxon>
        <taxon>Pseudomonadati</taxon>
        <taxon>Bacteroidota</taxon>
        <taxon>Cytophagia</taxon>
        <taxon>Cytophagales</taxon>
        <taxon>Hymenobacteraceae</taxon>
        <taxon>Hymenobacter</taxon>
    </lineage>
</organism>
<accession>A0ABP8J102</accession>
<keyword evidence="4" id="KW-1185">Reference proteome</keyword>
<dbReference type="Gene3D" id="2.70.70.10">
    <property type="entry name" value="Glucose Permease (Domain IIA)"/>
    <property type="match status" value="1"/>
</dbReference>